<name>A0A133XXC4_9LACT</name>
<evidence type="ECO:0000313" key="2">
    <source>
        <dbReference type="Proteomes" id="UP000070422"/>
    </source>
</evidence>
<protein>
    <submittedName>
        <fullName evidence="1">Uncharacterized protein</fullName>
    </submittedName>
</protein>
<reference evidence="1 2" key="1">
    <citation type="submission" date="2016-01" db="EMBL/GenBank/DDBJ databases">
        <authorList>
            <person name="Oliw E.H."/>
        </authorList>
    </citation>
    <scope>NUCLEOTIDE SEQUENCE [LARGE SCALE GENOMIC DNA]</scope>
    <source>
        <strain evidence="1 2">KA00635</strain>
    </source>
</reference>
<dbReference type="AlphaFoldDB" id="A0A133XXC4"/>
<dbReference type="PATRIC" id="fig|87541.4.peg.1172"/>
<proteinExistence type="predicted"/>
<comment type="caution">
    <text evidence="1">The sequence shown here is derived from an EMBL/GenBank/DDBJ whole genome shotgun (WGS) entry which is preliminary data.</text>
</comment>
<organism evidence="1 2">
    <name type="scientific">Aerococcus christensenii</name>
    <dbReference type="NCBI Taxonomy" id="87541"/>
    <lineage>
        <taxon>Bacteria</taxon>
        <taxon>Bacillati</taxon>
        <taxon>Bacillota</taxon>
        <taxon>Bacilli</taxon>
        <taxon>Lactobacillales</taxon>
        <taxon>Aerococcaceae</taxon>
        <taxon>Aerococcus</taxon>
    </lineage>
</organism>
<dbReference type="InterPro" id="IPR011067">
    <property type="entry name" value="Plasmid_toxin/cell-grow_inhib"/>
</dbReference>
<dbReference type="Proteomes" id="UP000070422">
    <property type="component" value="Unassembled WGS sequence"/>
</dbReference>
<dbReference type="EMBL" id="LSCQ01000061">
    <property type="protein sequence ID" value="KXB35595.1"/>
    <property type="molecule type" value="Genomic_DNA"/>
</dbReference>
<accession>A0A133XXC4</accession>
<dbReference type="Gene3D" id="2.30.30.110">
    <property type="match status" value="1"/>
</dbReference>
<gene>
    <name evidence="1" type="ORF">HMPREF3187_01183</name>
</gene>
<sequence>MAELDKKFSFWKSLQCYANTLSDAEYNGLQSRSYQHANLPNFTHNLISNFEEIKEIIKTYKRFNKVSFAKCLDIRTISKNRIKILNKFDPCGKIKVSSETLNKIDQKMIENFTN</sequence>
<evidence type="ECO:0000313" key="1">
    <source>
        <dbReference type="EMBL" id="KXB35595.1"/>
    </source>
</evidence>
<dbReference type="OrthoDB" id="1957237at2"/>